<dbReference type="GO" id="GO:0016846">
    <property type="term" value="F:carbon-sulfur lyase activity"/>
    <property type="evidence" value="ECO:0007669"/>
    <property type="project" value="InterPro"/>
</dbReference>
<dbReference type="Proteomes" id="UP000464524">
    <property type="component" value="Chromosome"/>
</dbReference>
<proteinExistence type="inferred from homology"/>
<dbReference type="OrthoDB" id="4188830at2"/>
<dbReference type="PROSITE" id="PS51891">
    <property type="entry name" value="CENP_V_GFA"/>
    <property type="match status" value="1"/>
</dbReference>
<feature type="domain" description="CENP-V/GFA" evidence="5">
    <location>
        <begin position="3"/>
        <end position="122"/>
    </location>
</feature>
<evidence type="ECO:0000256" key="1">
    <source>
        <dbReference type="ARBA" id="ARBA00005495"/>
    </source>
</evidence>
<dbReference type="RefSeq" id="WP_160178956.1">
    <property type="nucleotide sequence ID" value="NZ_CP047656.1"/>
</dbReference>
<dbReference type="PANTHER" id="PTHR33337:SF40">
    <property type="entry name" value="CENP-V_GFA DOMAIN-CONTAINING PROTEIN-RELATED"/>
    <property type="match status" value="1"/>
</dbReference>
<evidence type="ECO:0000313" key="7">
    <source>
        <dbReference type="Proteomes" id="UP000464524"/>
    </source>
</evidence>
<dbReference type="KEGG" id="pmes:FX988_01413"/>
<evidence type="ECO:0000256" key="3">
    <source>
        <dbReference type="ARBA" id="ARBA00022833"/>
    </source>
</evidence>
<keyword evidence="2" id="KW-0479">Metal-binding</keyword>
<dbReference type="Pfam" id="PF04828">
    <property type="entry name" value="GFA"/>
    <property type="match status" value="1"/>
</dbReference>
<dbReference type="SUPFAM" id="SSF51316">
    <property type="entry name" value="Mss4-like"/>
    <property type="match status" value="1"/>
</dbReference>
<evidence type="ECO:0000259" key="5">
    <source>
        <dbReference type="PROSITE" id="PS51891"/>
    </source>
</evidence>
<gene>
    <name evidence="6" type="ORF">FX988_01413</name>
</gene>
<organism evidence="6 7">
    <name type="scientific">Paraglaciecola mesophila</name>
    <dbReference type="NCBI Taxonomy" id="197222"/>
    <lineage>
        <taxon>Bacteria</taxon>
        <taxon>Pseudomonadati</taxon>
        <taxon>Pseudomonadota</taxon>
        <taxon>Gammaproteobacteria</taxon>
        <taxon>Alteromonadales</taxon>
        <taxon>Alteromonadaceae</taxon>
        <taxon>Paraglaciecola</taxon>
    </lineage>
</organism>
<accession>A0A857JGS4</accession>
<keyword evidence="7" id="KW-1185">Reference proteome</keyword>
<dbReference type="InterPro" id="IPR011057">
    <property type="entry name" value="Mss4-like_sf"/>
</dbReference>
<dbReference type="Gene3D" id="3.90.1590.10">
    <property type="entry name" value="glutathione-dependent formaldehyde- activating enzyme (gfa)"/>
    <property type="match status" value="1"/>
</dbReference>
<evidence type="ECO:0000256" key="4">
    <source>
        <dbReference type="ARBA" id="ARBA00023239"/>
    </source>
</evidence>
<evidence type="ECO:0000256" key="2">
    <source>
        <dbReference type="ARBA" id="ARBA00022723"/>
    </source>
</evidence>
<dbReference type="GO" id="GO:0046872">
    <property type="term" value="F:metal ion binding"/>
    <property type="evidence" value="ECO:0007669"/>
    <property type="project" value="UniProtKB-KW"/>
</dbReference>
<dbReference type="InterPro" id="IPR006913">
    <property type="entry name" value="CENP-V/GFA"/>
</dbReference>
<dbReference type="PANTHER" id="PTHR33337">
    <property type="entry name" value="GFA DOMAIN-CONTAINING PROTEIN"/>
    <property type="match status" value="1"/>
</dbReference>
<keyword evidence="4" id="KW-0456">Lyase</keyword>
<dbReference type="EMBL" id="CP047656">
    <property type="protein sequence ID" value="QHJ11185.1"/>
    <property type="molecule type" value="Genomic_DNA"/>
</dbReference>
<protein>
    <recommendedName>
        <fullName evidence="5">CENP-V/GFA domain-containing protein</fullName>
    </recommendedName>
</protein>
<name>A0A857JGS4_9ALTE</name>
<comment type="similarity">
    <text evidence="1">Belongs to the Gfa family.</text>
</comment>
<keyword evidence="3" id="KW-0862">Zinc</keyword>
<reference evidence="6 7" key="1">
    <citation type="submission" date="2019-12" db="EMBL/GenBank/DDBJ databases">
        <title>Genome sequencing and assembly of endphytes of Porphyra tenera.</title>
        <authorList>
            <person name="Park J.M."/>
            <person name="Shin R."/>
            <person name="Jo S.H."/>
        </authorList>
    </citation>
    <scope>NUCLEOTIDE SEQUENCE [LARGE SCALE GENOMIC DNA]</scope>
    <source>
        <strain evidence="6 7">GPM4</strain>
    </source>
</reference>
<evidence type="ECO:0000313" key="6">
    <source>
        <dbReference type="EMBL" id="QHJ11185.1"/>
    </source>
</evidence>
<dbReference type="AlphaFoldDB" id="A0A857JGS4"/>
<sequence length="136" mass="14919">MKVTGRCHCGELVFNAIVDPEKTMICHCTDCQVLSATAFRTVVVSEIDGVQFTKGKPKEYVKVAQSGNPRAQGFCEHCGTGIYASAIGDEPKVYNLRVGAIDQRNELIPKRQIWSRSAQHWLADIGQLPAAEQSPT</sequence>